<feature type="domain" description="3-hydroxyisobutyrate dehydrogenase-like NAD-binding" evidence="6">
    <location>
        <begin position="164"/>
        <end position="283"/>
    </location>
</feature>
<dbReference type="InterPro" id="IPR029154">
    <property type="entry name" value="HIBADH-like_NADP-bd"/>
</dbReference>
<evidence type="ECO:0000313" key="7">
    <source>
        <dbReference type="EMBL" id="CAD8867343.1"/>
    </source>
</evidence>
<dbReference type="GO" id="GO:0016491">
    <property type="term" value="F:oxidoreductase activity"/>
    <property type="evidence" value="ECO:0007669"/>
    <property type="project" value="UniProtKB-KW"/>
</dbReference>
<evidence type="ECO:0000259" key="5">
    <source>
        <dbReference type="Pfam" id="PF03446"/>
    </source>
</evidence>
<feature type="domain" description="6-phosphogluconate dehydrogenase NADP-binding" evidence="5">
    <location>
        <begin position="6"/>
        <end position="160"/>
    </location>
</feature>
<evidence type="ECO:0000256" key="1">
    <source>
        <dbReference type="ARBA" id="ARBA00007598"/>
    </source>
</evidence>
<dbReference type="InterPro" id="IPR008927">
    <property type="entry name" value="6-PGluconate_DH-like_C_sf"/>
</dbReference>
<feature type="active site" evidence="4">
    <location>
        <position position="170"/>
    </location>
</feature>
<dbReference type="PANTHER" id="PTHR43580">
    <property type="entry name" value="OXIDOREDUCTASE GLYR1-RELATED"/>
    <property type="match status" value="1"/>
</dbReference>
<evidence type="ECO:0000256" key="3">
    <source>
        <dbReference type="ARBA" id="ARBA00023027"/>
    </source>
</evidence>
<keyword evidence="2" id="KW-0560">Oxidoreductase</keyword>
<dbReference type="GO" id="GO:0051287">
    <property type="term" value="F:NAD binding"/>
    <property type="evidence" value="ECO:0007669"/>
    <property type="project" value="InterPro"/>
</dbReference>
<evidence type="ECO:0000256" key="4">
    <source>
        <dbReference type="PIRSR" id="PIRSR000103-1"/>
    </source>
</evidence>
<dbReference type="Gene3D" id="1.10.1040.10">
    <property type="entry name" value="N-(1-d-carboxylethyl)-l-norvaline Dehydrogenase, domain 2"/>
    <property type="match status" value="1"/>
</dbReference>
<reference evidence="7" key="1">
    <citation type="submission" date="2021-01" db="EMBL/GenBank/DDBJ databases">
        <authorList>
            <person name="Corre E."/>
            <person name="Pelletier E."/>
            <person name="Niang G."/>
            <person name="Scheremetjew M."/>
            <person name="Finn R."/>
            <person name="Kale V."/>
            <person name="Holt S."/>
            <person name="Cochrane G."/>
            <person name="Meng A."/>
            <person name="Brown T."/>
            <person name="Cohen L."/>
        </authorList>
    </citation>
    <scope>NUCLEOTIDE SEQUENCE</scope>
</reference>
<accession>A0A7S1AWI5</accession>
<dbReference type="Pfam" id="PF14833">
    <property type="entry name" value="NAD_binding_11"/>
    <property type="match status" value="1"/>
</dbReference>
<proteinExistence type="inferred from homology"/>
<dbReference type="SUPFAM" id="SSF48179">
    <property type="entry name" value="6-phosphogluconate dehydrogenase C-terminal domain-like"/>
    <property type="match status" value="1"/>
</dbReference>
<dbReference type="EMBL" id="HBFQ01058889">
    <property type="protein sequence ID" value="CAD8867343.1"/>
    <property type="molecule type" value="Transcribed_RNA"/>
</dbReference>
<dbReference type="GO" id="GO:0050661">
    <property type="term" value="F:NADP binding"/>
    <property type="evidence" value="ECO:0007669"/>
    <property type="project" value="InterPro"/>
</dbReference>
<dbReference type="Pfam" id="PF03446">
    <property type="entry name" value="NAD_binding_2"/>
    <property type="match status" value="1"/>
</dbReference>
<dbReference type="SUPFAM" id="SSF51735">
    <property type="entry name" value="NAD(P)-binding Rossmann-fold domains"/>
    <property type="match status" value="1"/>
</dbReference>
<sequence length="291" mass="31319">MTTLRFGWCGVGQMGEAMTANMLSAGLSLTVWNRSPEKCEPIRALGATVSATPKDVFEQSDVIFVMLSTPQVAVDWWNENRQFVSGKMVVDCATLGLEAIVKINDLVVNAGGKFLEAPVAGHSGMAKARTIEFLCSGNHEVFETVSVAMEAMSKKSHYFGQEIGTASKMKLVVNATLGNMMAACAEGVALSEKVGLNPEQYLEVIGSHVALSNGLFKLFGPKMLNDDHVPLFMTKHMEKDMGLAVDMSTAAGQSLPLCTAAHGLYKSAVDDGQAEFHMSAVHRTIKKMKPQ</sequence>
<evidence type="ECO:0008006" key="8">
    <source>
        <dbReference type="Google" id="ProtNLM"/>
    </source>
</evidence>
<dbReference type="AlphaFoldDB" id="A0A7S1AWI5"/>
<organism evidence="7">
    <name type="scientific">Noctiluca scintillans</name>
    <name type="common">Sea sparkle</name>
    <name type="synonym">Red tide dinoflagellate</name>
    <dbReference type="NCBI Taxonomy" id="2966"/>
    <lineage>
        <taxon>Eukaryota</taxon>
        <taxon>Sar</taxon>
        <taxon>Alveolata</taxon>
        <taxon>Dinophyceae</taxon>
        <taxon>Noctilucales</taxon>
        <taxon>Noctilucaceae</taxon>
        <taxon>Noctiluca</taxon>
    </lineage>
</organism>
<comment type="similarity">
    <text evidence="1">Belongs to the HIBADH-related family. NP60 subfamily.</text>
</comment>
<dbReference type="InterPro" id="IPR006115">
    <property type="entry name" value="6PGDH_NADP-bd"/>
</dbReference>
<dbReference type="PANTHER" id="PTHR43580:SF2">
    <property type="entry name" value="CYTOKINE-LIKE NUCLEAR FACTOR N-PAC"/>
    <property type="match status" value="1"/>
</dbReference>
<dbReference type="PIRSF" id="PIRSF000103">
    <property type="entry name" value="HIBADH"/>
    <property type="match status" value="1"/>
</dbReference>
<dbReference type="Gene3D" id="3.40.50.720">
    <property type="entry name" value="NAD(P)-binding Rossmann-like Domain"/>
    <property type="match status" value="1"/>
</dbReference>
<dbReference type="InterPro" id="IPR015815">
    <property type="entry name" value="HIBADH-related"/>
</dbReference>
<dbReference type="InterPro" id="IPR051265">
    <property type="entry name" value="HIBADH-related_NP60_sf"/>
</dbReference>
<dbReference type="InterPro" id="IPR013328">
    <property type="entry name" value="6PGD_dom2"/>
</dbReference>
<evidence type="ECO:0000256" key="2">
    <source>
        <dbReference type="ARBA" id="ARBA00023002"/>
    </source>
</evidence>
<gene>
    <name evidence="7" type="ORF">NSCI0253_LOCUS41698</name>
</gene>
<evidence type="ECO:0000259" key="6">
    <source>
        <dbReference type="Pfam" id="PF14833"/>
    </source>
</evidence>
<dbReference type="InterPro" id="IPR036291">
    <property type="entry name" value="NAD(P)-bd_dom_sf"/>
</dbReference>
<keyword evidence="3" id="KW-0520">NAD</keyword>
<protein>
    <recommendedName>
        <fullName evidence="8">3-hydroxyisobutyrate dehydrogenase</fullName>
    </recommendedName>
</protein>
<name>A0A7S1AWI5_NOCSC</name>